<dbReference type="OrthoDB" id="9147510at2"/>
<dbReference type="InterPro" id="IPR006311">
    <property type="entry name" value="TAT_signal"/>
</dbReference>
<protein>
    <submittedName>
        <fullName evidence="3">ABC transporter substrate-binding protein</fullName>
    </submittedName>
</protein>
<dbReference type="RefSeq" id="WP_085751393.1">
    <property type="nucleotide sequence ID" value="NZ_BSPR01000004.1"/>
</dbReference>
<comment type="similarity">
    <text evidence="1">Belongs to the leucine-binding protein family.</text>
</comment>
<accession>A0A1W6LA95</accession>
<evidence type="ECO:0000256" key="2">
    <source>
        <dbReference type="ARBA" id="ARBA00022729"/>
    </source>
</evidence>
<gene>
    <name evidence="3" type="ORF">A4W93_15070</name>
</gene>
<dbReference type="PANTHER" id="PTHR47235:SF1">
    <property type="entry name" value="BLR6548 PROTEIN"/>
    <property type="match status" value="1"/>
</dbReference>
<reference evidence="3 4" key="1">
    <citation type="submission" date="2016-04" db="EMBL/GenBank/DDBJ databases">
        <title>Complete genome sequence of natural rubber-degrading, novel Gram-negative bacterium, Rhizobacter gummiphilus strain NS21.</title>
        <authorList>
            <person name="Tabata M."/>
            <person name="Kasai D."/>
            <person name="Fukuda M."/>
        </authorList>
    </citation>
    <scope>NUCLEOTIDE SEQUENCE [LARGE SCALE GENOMIC DNA]</scope>
    <source>
        <strain evidence="3 4">NS21</strain>
    </source>
</reference>
<dbReference type="PROSITE" id="PS51318">
    <property type="entry name" value="TAT"/>
    <property type="match status" value="1"/>
</dbReference>
<keyword evidence="4" id="KW-1185">Reference proteome</keyword>
<dbReference type="EMBL" id="CP015118">
    <property type="protein sequence ID" value="ARN21107.1"/>
    <property type="molecule type" value="Genomic_DNA"/>
</dbReference>
<dbReference type="SUPFAM" id="SSF53822">
    <property type="entry name" value="Periplasmic binding protein-like I"/>
    <property type="match status" value="1"/>
</dbReference>
<proteinExistence type="inferred from homology"/>
<evidence type="ECO:0000313" key="3">
    <source>
        <dbReference type="EMBL" id="ARN21107.1"/>
    </source>
</evidence>
<dbReference type="Gene3D" id="3.40.50.2300">
    <property type="match status" value="2"/>
</dbReference>
<dbReference type="Proteomes" id="UP000193427">
    <property type="component" value="Chromosome"/>
</dbReference>
<organism evidence="3 4">
    <name type="scientific">Piscinibacter gummiphilus</name>
    <dbReference type="NCBI Taxonomy" id="946333"/>
    <lineage>
        <taxon>Bacteria</taxon>
        <taxon>Pseudomonadati</taxon>
        <taxon>Pseudomonadota</taxon>
        <taxon>Betaproteobacteria</taxon>
        <taxon>Burkholderiales</taxon>
        <taxon>Sphaerotilaceae</taxon>
        <taxon>Piscinibacter</taxon>
    </lineage>
</organism>
<dbReference type="PANTHER" id="PTHR47235">
    <property type="entry name" value="BLR6548 PROTEIN"/>
    <property type="match status" value="1"/>
</dbReference>
<dbReference type="InterPro" id="IPR028081">
    <property type="entry name" value="Leu-bd"/>
</dbReference>
<keyword evidence="2" id="KW-0732">Signal</keyword>
<evidence type="ECO:0000313" key="4">
    <source>
        <dbReference type="Proteomes" id="UP000193427"/>
    </source>
</evidence>
<dbReference type="InterPro" id="IPR028082">
    <property type="entry name" value="Peripla_BP_I"/>
</dbReference>
<name>A0A1W6LA95_9BURK</name>
<dbReference type="STRING" id="946333.A4W93_15070"/>
<dbReference type="CDD" id="cd06326">
    <property type="entry name" value="PBP1_ABC_ligand_binding-like"/>
    <property type="match status" value="1"/>
</dbReference>
<dbReference type="KEGG" id="rgu:A4W93_15070"/>
<dbReference type="AlphaFoldDB" id="A0A1W6LA95"/>
<dbReference type="Pfam" id="PF13458">
    <property type="entry name" value="Peripla_BP_6"/>
    <property type="match status" value="1"/>
</dbReference>
<sequence length="381" mass="39848">MTERSTLSRRDTLVHLAATAAALGGVSAPARAAGKPIRIGSTLAQTGIELANGTGLTLGATAFFTALNKAGGINGNKVELVLADDQFDPEKAKQNALAFAADPSIVGILHPLGTRQTAAVMDNAPNVPVVGPNTGTVALRKKESRNVFWVRANYDQEIEKLINTASTLGTSRIALVHPKDPLGLSLLAGFEAAMAKHNLKPVAIATTPNTTSTEVEPAAAEIAKAAPQLVIMGLGATMPHFVKAARKAGVTSTMYGLSIAPNIQNIRALGDMTRGLGFSIVVPTPFTPKHEIVRRYRADMEAMGSHDLSLVSLEGYINARVMTEGLRRAGATPTRESLHAALEGLGTLDLGGLRLTFGKGDHEGSNFVDLAVIGPDSKLMT</sequence>
<evidence type="ECO:0000256" key="1">
    <source>
        <dbReference type="ARBA" id="ARBA00010062"/>
    </source>
</evidence>